<name>A0A5N4BJ48_9FLAO</name>
<gene>
    <name evidence="2" type="ORF">F8D52_22630</name>
</gene>
<organism evidence="2 3">
    <name type="scientific">Chryseobacterium viscerum</name>
    <dbReference type="NCBI Taxonomy" id="1037377"/>
    <lineage>
        <taxon>Bacteria</taxon>
        <taxon>Pseudomonadati</taxon>
        <taxon>Bacteroidota</taxon>
        <taxon>Flavobacteriia</taxon>
        <taxon>Flavobacteriales</taxon>
        <taxon>Weeksellaceae</taxon>
        <taxon>Chryseobacterium group</taxon>
        <taxon>Chryseobacterium</taxon>
    </lineage>
</organism>
<dbReference type="EMBL" id="VTPV01000022">
    <property type="protein sequence ID" value="KAB1228472.1"/>
    <property type="molecule type" value="Genomic_DNA"/>
</dbReference>
<accession>A0A5N4BJ48</accession>
<proteinExistence type="predicted"/>
<evidence type="ECO:0000313" key="3">
    <source>
        <dbReference type="Proteomes" id="UP000326384"/>
    </source>
</evidence>
<comment type="caution">
    <text evidence="2">The sequence shown here is derived from an EMBL/GenBank/DDBJ whole genome shotgun (WGS) entry which is preliminary data.</text>
</comment>
<evidence type="ECO:0000256" key="1">
    <source>
        <dbReference type="SAM" id="MobiDB-lite"/>
    </source>
</evidence>
<protein>
    <submittedName>
        <fullName evidence="2">Cell envelope integrity protein TolA</fullName>
    </submittedName>
</protein>
<evidence type="ECO:0000313" key="2">
    <source>
        <dbReference type="EMBL" id="KAB1228472.1"/>
    </source>
</evidence>
<feature type="compositionally biased region" description="Basic and acidic residues" evidence="1">
    <location>
        <begin position="72"/>
        <end position="81"/>
    </location>
</feature>
<sequence length="123" mass="14900">MEKCHICNNETDFECRDCELPVCDDCTMTYNQFTQIDWTQCTVCGGQHEQRRADEYFAEIEEDKAAEKKRKERNEKQREYYRSPQAVEKRKLKKLELQEERKKDNEERAKRLSGILSNIFKYM</sequence>
<keyword evidence="3" id="KW-1185">Reference proteome</keyword>
<reference evidence="2 3" key="1">
    <citation type="journal article" date="2019" name="Stand. Genomic Sci.">
        <title>Draft Whole-Genome Sequence of a Novel Chryseobacterium viscerum Strain Isolated from Fresh Water at Dripping Springs, New Mexico.</title>
        <authorList>
            <person name="Kyndt J.A."/>
            <person name="Moore T.C."/>
        </authorList>
    </citation>
    <scope>NUCLEOTIDE SEQUENCE [LARGE SCALE GENOMIC DNA]</scope>
    <source>
        <strain evidence="2 3">DPS</strain>
    </source>
</reference>
<dbReference type="Proteomes" id="UP000326384">
    <property type="component" value="Unassembled WGS sequence"/>
</dbReference>
<dbReference type="RefSeq" id="WP_152291426.1">
    <property type="nucleotide sequence ID" value="NZ_VTPV01000022.1"/>
</dbReference>
<feature type="region of interest" description="Disordered" evidence="1">
    <location>
        <begin position="64"/>
        <end position="85"/>
    </location>
</feature>